<keyword evidence="2" id="KW-1133">Transmembrane helix</keyword>
<dbReference type="EMBL" id="RBXX01000002">
    <property type="protein sequence ID" value="RKT85791.1"/>
    <property type="molecule type" value="Genomic_DNA"/>
</dbReference>
<gene>
    <name evidence="4" type="ORF">ATL45_4144</name>
    <name evidence="5" type="ORF">SAMN05421805_1011360</name>
</gene>
<evidence type="ECO:0000256" key="1">
    <source>
        <dbReference type="SAM" id="MobiDB-lite"/>
    </source>
</evidence>
<proteinExistence type="predicted"/>
<evidence type="ECO:0000313" key="6">
    <source>
        <dbReference type="Proteomes" id="UP000199398"/>
    </source>
</evidence>
<keyword evidence="2" id="KW-0812">Transmembrane</keyword>
<evidence type="ECO:0000259" key="3">
    <source>
        <dbReference type="Pfam" id="PF10756"/>
    </source>
</evidence>
<organism evidence="5 6">
    <name type="scientific">Saccharopolyspora antimicrobica</name>
    <dbReference type="NCBI Taxonomy" id="455193"/>
    <lineage>
        <taxon>Bacteria</taxon>
        <taxon>Bacillati</taxon>
        <taxon>Actinomycetota</taxon>
        <taxon>Actinomycetes</taxon>
        <taxon>Pseudonocardiales</taxon>
        <taxon>Pseudonocardiaceae</taxon>
        <taxon>Saccharopolyspora</taxon>
    </lineage>
</organism>
<dbReference type="AlphaFoldDB" id="A0A1I4TAV5"/>
<dbReference type="EMBL" id="FOUP01000001">
    <property type="protein sequence ID" value="SFM73852.1"/>
    <property type="molecule type" value="Genomic_DNA"/>
</dbReference>
<dbReference type="OrthoDB" id="5194605at2"/>
<reference evidence="4 7" key="2">
    <citation type="submission" date="2018-10" db="EMBL/GenBank/DDBJ databases">
        <title>Sequencing the genomes of 1000 actinobacteria strains.</title>
        <authorList>
            <person name="Klenk H.-P."/>
        </authorList>
    </citation>
    <scope>NUCLEOTIDE SEQUENCE [LARGE SCALE GENOMIC DNA]</scope>
    <source>
        <strain evidence="4 7">DSM 45119</strain>
    </source>
</reference>
<protein>
    <submittedName>
        <fullName evidence="4">PH (Pleckstrin Homology) domain-containing protein</fullName>
    </submittedName>
    <submittedName>
        <fullName evidence="5">PH domain-containing protein</fullName>
    </submittedName>
</protein>
<accession>A0A1I4TAV5</accession>
<dbReference type="Proteomes" id="UP000270697">
    <property type="component" value="Unassembled WGS sequence"/>
</dbReference>
<feature type="compositionally biased region" description="Polar residues" evidence="1">
    <location>
        <begin position="25"/>
        <end position="36"/>
    </location>
</feature>
<evidence type="ECO:0000313" key="4">
    <source>
        <dbReference type="EMBL" id="RKT85791.1"/>
    </source>
</evidence>
<dbReference type="InterPro" id="IPR019692">
    <property type="entry name" value="CFP-6_PH"/>
</dbReference>
<feature type="transmembrane region" description="Helical" evidence="2">
    <location>
        <begin position="90"/>
        <end position="106"/>
    </location>
</feature>
<name>A0A1I4TAV5_9PSEU</name>
<evidence type="ECO:0000313" key="5">
    <source>
        <dbReference type="EMBL" id="SFM73852.1"/>
    </source>
</evidence>
<feature type="transmembrane region" description="Helical" evidence="2">
    <location>
        <begin position="61"/>
        <end position="84"/>
    </location>
</feature>
<evidence type="ECO:0000313" key="7">
    <source>
        <dbReference type="Proteomes" id="UP000270697"/>
    </source>
</evidence>
<reference evidence="5 6" key="1">
    <citation type="submission" date="2016-10" db="EMBL/GenBank/DDBJ databases">
        <authorList>
            <person name="de Groot N.N."/>
        </authorList>
    </citation>
    <scope>NUCLEOTIDE SEQUENCE [LARGE SCALE GENOMIC DNA]</scope>
    <source>
        <strain evidence="5 6">CPCC 201259</strain>
    </source>
</reference>
<sequence>MVVTSSAPAGPRDLGGRASAGETIDSVSETPQQPEQPENDQVADAPASSEQPKRPELPKSLTFRITPVSLLAVLAILVCATPLAWAAYPWGLLVYLIPLGLAWWILRTRTTVGQDQVKVRTALGGGRFGWDEVTSLRLDEKRWLKAVLTSGKEITLPAVRVRDLPRLSVMSGGRLPNPESQE</sequence>
<evidence type="ECO:0000256" key="2">
    <source>
        <dbReference type="SAM" id="Phobius"/>
    </source>
</evidence>
<keyword evidence="2" id="KW-0472">Membrane</keyword>
<feature type="domain" description="Low molecular weight protein antigen 6 PH" evidence="3">
    <location>
        <begin position="107"/>
        <end position="177"/>
    </location>
</feature>
<dbReference type="Proteomes" id="UP000199398">
    <property type="component" value="Unassembled WGS sequence"/>
</dbReference>
<feature type="region of interest" description="Disordered" evidence="1">
    <location>
        <begin position="1"/>
        <end position="58"/>
    </location>
</feature>
<dbReference type="STRING" id="455193.SAMN05421805_1011360"/>
<keyword evidence="7" id="KW-1185">Reference proteome</keyword>
<dbReference type="Pfam" id="PF10756">
    <property type="entry name" value="bPH_6"/>
    <property type="match status" value="1"/>
</dbReference>